<protein>
    <submittedName>
        <fullName evidence="1">Uncharacterized protein</fullName>
    </submittedName>
</protein>
<evidence type="ECO:0000313" key="2">
    <source>
        <dbReference type="Proteomes" id="UP000886998"/>
    </source>
</evidence>
<comment type="caution">
    <text evidence="1">The sequence shown here is derived from an EMBL/GenBank/DDBJ whole genome shotgun (WGS) entry which is preliminary data.</text>
</comment>
<proteinExistence type="predicted"/>
<organism evidence="1 2">
    <name type="scientific">Trichonephila inaurata madagascariensis</name>
    <dbReference type="NCBI Taxonomy" id="2747483"/>
    <lineage>
        <taxon>Eukaryota</taxon>
        <taxon>Metazoa</taxon>
        <taxon>Ecdysozoa</taxon>
        <taxon>Arthropoda</taxon>
        <taxon>Chelicerata</taxon>
        <taxon>Arachnida</taxon>
        <taxon>Araneae</taxon>
        <taxon>Araneomorphae</taxon>
        <taxon>Entelegynae</taxon>
        <taxon>Araneoidea</taxon>
        <taxon>Nephilidae</taxon>
        <taxon>Trichonephila</taxon>
        <taxon>Trichonephila inaurata</taxon>
    </lineage>
</organism>
<dbReference type="Proteomes" id="UP000886998">
    <property type="component" value="Unassembled WGS sequence"/>
</dbReference>
<dbReference type="EMBL" id="BMAV01001816">
    <property type="protein sequence ID" value="GFY40294.1"/>
    <property type="molecule type" value="Genomic_DNA"/>
</dbReference>
<dbReference type="OrthoDB" id="8045623at2759"/>
<sequence>MLLYAHLLPDNKRQTVVYLQMLKPYLPSNCRAPENINLGIPDQFLLNALDQLWRRWSHDHKLNNLYRNFIEEYLSLDHMEQITNIDDIASEEDFFLPHHGVLNPEQGVALVPIEWFLTAHKN</sequence>
<gene>
    <name evidence="1" type="ORF">TNIN_364691</name>
</gene>
<keyword evidence="2" id="KW-1185">Reference proteome</keyword>
<name>A0A8X7BSA4_9ARAC</name>
<evidence type="ECO:0000313" key="1">
    <source>
        <dbReference type="EMBL" id="GFY40294.1"/>
    </source>
</evidence>
<accession>A0A8X7BSA4</accession>
<reference evidence="1" key="1">
    <citation type="submission" date="2020-08" db="EMBL/GenBank/DDBJ databases">
        <title>Multicomponent nature underlies the extraordinary mechanical properties of spider dragline silk.</title>
        <authorList>
            <person name="Kono N."/>
            <person name="Nakamura H."/>
            <person name="Mori M."/>
            <person name="Yoshida Y."/>
            <person name="Ohtoshi R."/>
            <person name="Malay A.D."/>
            <person name="Moran D.A.P."/>
            <person name="Tomita M."/>
            <person name="Numata K."/>
            <person name="Arakawa K."/>
        </authorList>
    </citation>
    <scope>NUCLEOTIDE SEQUENCE</scope>
</reference>
<dbReference type="AlphaFoldDB" id="A0A8X7BSA4"/>